<sequence length="55" mass="6061">MSGRTLSAAWACRPEMFALSDCLSKHTGRLDELKARYVAAGQPTHPDWDSLLEGL</sequence>
<protein>
    <submittedName>
        <fullName evidence="1">Cytochrome c oxidase biogenesis Cmc1-like</fullName>
    </submittedName>
</protein>
<name>A0A2P6VG90_9CHLO</name>
<reference evidence="1 2" key="1">
    <citation type="journal article" date="2018" name="Plant J.">
        <title>Genome sequences of Chlorella sorokiniana UTEX 1602 and Micractinium conductrix SAG 241.80: implications to maltose excretion by a green alga.</title>
        <authorList>
            <person name="Arriola M.B."/>
            <person name="Velmurugan N."/>
            <person name="Zhang Y."/>
            <person name="Plunkett M.H."/>
            <person name="Hondzo H."/>
            <person name="Barney B.M."/>
        </authorList>
    </citation>
    <scope>NUCLEOTIDE SEQUENCE [LARGE SCALE GENOMIC DNA]</scope>
    <source>
        <strain evidence="1 2">SAG 241.80</strain>
    </source>
</reference>
<dbReference type="AlphaFoldDB" id="A0A2P6VG90"/>
<dbReference type="EMBL" id="LHPF02000008">
    <property type="protein sequence ID" value="PSC73109.1"/>
    <property type="molecule type" value="Genomic_DNA"/>
</dbReference>
<accession>A0A2P6VG90</accession>
<proteinExistence type="predicted"/>
<keyword evidence="2" id="KW-1185">Reference proteome</keyword>
<dbReference type="OrthoDB" id="6224010at2759"/>
<gene>
    <name evidence="1" type="ORF">C2E20_3695</name>
</gene>
<comment type="caution">
    <text evidence="1">The sequence shown here is derived from an EMBL/GenBank/DDBJ whole genome shotgun (WGS) entry which is preliminary data.</text>
</comment>
<evidence type="ECO:0000313" key="1">
    <source>
        <dbReference type="EMBL" id="PSC73109.1"/>
    </source>
</evidence>
<evidence type="ECO:0000313" key="2">
    <source>
        <dbReference type="Proteomes" id="UP000239649"/>
    </source>
</evidence>
<organism evidence="1 2">
    <name type="scientific">Micractinium conductrix</name>
    <dbReference type="NCBI Taxonomy" id="554055"/>
    <lineage>
        <taxon>Eukaryota</taxon>
        <taxon>Viridiplantae</taxon>
        <taxon>Chlorophyta</taxon>
        <taxon>core chlorophytes</taxon>
        <taxon>Trebouxiophyceae</taxon>
        <taxon>Chlorellales</taxon>
        <taxon>Chlorellaceae</taxon>
        <taxon>Chlorella clade</taxon>
        <taxon>Micractinium</taxon>
    </lineage>
</organism>
<dbReference type="Proteomes" id="UP000239649">
    <property type="component" value="Unassembled WGS sequence"/>
</dbReference>